<comment type="caution">
    <text evidence="5">The sequence shown here is derived from an EMBL/GenBank/DDBJ whole genome shotgun (WGS) entry which is preliminary data.</text>
</comment>
<dbReference type="Gene3D" id="2.60.40.3800">
    <property type="match status" value="1"/>
</dbReference>
<dbReference type="GO" id="GO:0004197">
    <property type="term" value="F:cysteine-type endopeptidase activity"/>
    <property type="evidence" value="ECO:0007669"/>
    <property type="project" value="InterPro"/>
</dbReference>
<gene>
    <name evidence="5" type="ORF">ENS41_02050</name>
</gene>
<dbReference type="InterPro" id="IPR029031">
    <property type="entry name" value="Gingipain_N_sf"/>
</dbReference>
<evidence type="ECO:0008006" key="6">
    <source>
        <dbReference type="Google" id="ProtNLM"/>
    </source>
</evidence>
<evidence type="ECO:0000259" key="4">
    <source>
        <dbReference type="Pfam" id="PF08126"/>
    </source>
</evidence>
<accession>A0A7C4GI10</accession>
<dbReference type="GO" id="GO:0006508">
    <property type="term" value="P:proteolysis"/>
    <property type="evidence" value="ECO:0007669"/>
    <property type="project" value="InterPro"/>
</dbReference>
<evidence type="ECO:0000256" key="1">
    <source>
        <dbReference type="ARBA" id="ARBA00022729"/>
    </source>
</evidence>
<feature type="signal peptide" evidence="2">
    <location>
        <begin position="1"/>
        <end position="24"/>
    </location>
</feature>
<dbReference type="Gene3D" id="3.40.50.10390">
    <property type="entry name" value="Gingipain r, domain 1"/>
    <property type="match status" value="1"/>
</dbReference>
<protein>
    <recommendedName>
        <fullName evidence="6">Gingipain domain-containing protein</fullName>
    </recommendedName>
</protein>
<reference evidence="5" key="1">
    <citation type="journal article" date="2020" name="mSystems">
        <title>Genome- and Community-Level Interaction Insights into Carbon Utilization and Element Cycling Functions of Hydrothermarchaeota in Hydrothermal Sediment.</title>
        <authorList>
            <person name="Zhou Z."/>
            <person name="Liu Y."/>
            <person name="Xu W."/>
            <person name="Pan J."/>
            <person name="Luo Z.H."/>
            <person name="Li M."/>
        </authorList>
    </citation>
    <scope>NUCLEOTIDE SEQUENCE [LARGE SCALE GENOMIC DNA]</scope>
    <source>
        <strain evidence="5">SpSt-488</strain>
    </source>
</reference>
<dbReference type="SUPFAM" id="SSF52129">
    <property type="entry name" value="Caspase-like"/>
    <property type="match status" value="1"/>
</dbReference>
<dbReference type="InterPro" id="IPR038490">
    <property type="entry name" value="Gingipain_propep_sf"/>
</dbReference>
<dbReference type="EMBL" id="DSUT01000038">
    <property type="protein sequence ID" value="HGK27719.1"/>
    <property type="molecule type" value="Genomic_DNA"/>
</dbReference>
<dbReference type="Gene3D" id="3.40.50.1460">
    <property type="match status" value="1"/>
</dbReference>
<proteinExistence type="predicted"/>
<feature type="domain" description="Gingipain propeptide" evidence="4">
    <location>
        <begin position="55"/>
        <end position="179"/>
    </location>
</feature>
<sequence length="1161" mass="126217">MKVFAVICLAACVAFAGVVPVALAVRPDEVVLARQNGFTVVNLIPGNDNLVTVTTTEPGTPLLPVLSGNVLLPPGSELEAIELVSVEWHELGTGLVLHPVQPMRPFSQWNSVGFAAPEPAVYSSDAPFPTEALTAIPAGNKTGFRVAGFLFCPFRYHPASGRLLVATRAELAVRYCENSVPVQTLMPGQVEFGADMVARLVVNPADVSRMVPPVTAPDIANELDVAVVTSQTLKTALRDFNNYLGRKGYIAEVFTTDTIYARYPGTDNAEKVRNFLKDMFATRGLKYVILAGDVQHVPYRTGYLDYSPYNVPADLYFSDLDGTWNANGNSYFGEMTGDSVDLFADIYVGRLPLDDATHAATFLRKDTTYELHPDTSYLDNVLLPFEDLWSSIDYYGRIINKNIALALSAYSPWQVDSMLSMPPWTVVAAINSGRHMFHFAGHGAVMAFGYTFSISNLESLTNTAKPSIVNSMACDCGNFDQNDCLGERFVTVSNGGAVSTCLNARYGWGAPPNMGPSENLCMEFYNNYLKGMTQGQAYGLAKDFYRNAAFSQMTYRWSVYGWTLQGDPTMLMWRRPPQALTVVHEDTIAAVPQQFEVVVECGHAPFRGARVAVRHGSDLLGRAVTNAQGRAFVNLPALHDTWTLTVSVTGQDAAMHEATVRTRSAGIAPLVVYDYMRVDDPNGRLDPGENVDLSLVVRNVGNAQASGVTGVLRSASPYVLVTDSTSSYGTVAAGDTAVGDVYHVVVSRDCPQGHRAELTLVVSNGYSSWYSVFEPVVGLKYARGGLWAVHDTADFVLGVCANGGIGTTQWRGEGLGFIYPKTRQWSSSAMMHGGLMLGTDTVWVCDNYYGVPWRQTSLNFRMEESLRMVVPAELGEQEYRCVISDAAHPEPKGLTVTQRSYVSARLVHKDFVVIEYRIHNNSAEPLTGLYVGVACDFRTAPWNANDQYDFAGTDSVRNLAYIKSASSGETLALGVRHIYPVGMNGYANCISHNTYINDGFTKSEKMKFMDGRLRSTTGTTQGNWHALSSSGPYTIAPGDSQIVAWVICGGRTVTAMAASSDSAMEWFAPPVAVAESEQGRVVRALSIAPRVFSGRTTVSYSLSRSEPVPVVVFDAAGRVAESFTLVPQGRVGSFVWRPAQAEGGVYFMKVGDAGGKVVYVR</sequence>
<dbReference type="InterPro" id="IPR013783">
    <property type="entry name" value="Ig-like_fold"/>
</dbReference>
<evidence type="ECO:0000259" key="3">
    <source>
        <dbReference type="Pfam" id="PF01364"/>
    </source>
</evidence>
<dbReference type="Gene3D" id="2.60.40.10">
    <property type="entry name" value="Immunoglobulins"/>
    <property type="match status" value="1"/>
</dbReference>
<keyword evidence="1 2" id="KW-0732">Signal</keyword>
<dbReference type="Pfam" id="PF08126">
    <property type="entry name" value="Propeptide_C25"/>
    <property type="match status" value="1"/>
</dbReference>
<dbReference type="GO" id="GO:0005576">
    <property type="term" value="C:extracellular region"/>
    <property type="evidence" value="ECO:0007669"/>
    <property type="project" value="UniProtKB-SubCell"/>
</dbReference>
<dbReference type="InterPro" id="IPR029030">
    <property type="entry name" value="Caspase-like_dom_sf"/>
</dbReference>
<dbReference type="InterPro" id="IPR012600">
    <property type="entry name" value="Propeptide_C25"/>
</dbReference>
<organism evidence="5">
    <name type="scientific">candidate division WOR-3 bacterium</name>
    <dbReference type="NCBI Taxonomy" id="2052148"/>
    <lineage>
        <taxon>Bacteria</taxon>
        <taxon>Bacteria division WOR-3</taxon>
    </lineage>
</organism>
<dbReference type="Pfam" id="PF01364">
    <property type="entry name" value="Peptidase_C25"/>
    <property type="match status" value="1"/>
</dbReference>
<dbReference type="AlphaFoldDB" id="A0A7C4GI10"/>
<dbReference type="InterPro" id="IPR001769">
    <property type="entry name" value="Gingipain"/>
</dbReference>
<feature type="chain" id="PRO_5027826840" description="Gingipain domain-containing protein" evidence="2">
    <location>
        <begin position="25"/>
        <end position="1161"/>
    </location>
</feature>
<name>A0A7C4GI10_UNCW3</name>
<feature type="domain" description="Gingipain" evidence="3">
    <location>
        <begin position="227"/>
        <end position="570"/>
    </location>
</feature>
<evidence type="ECO:0000313" key="5">
    <source>
        <dbReference type="EMBL" id="HGK27719.1"/>
    </source>
</evidence>
<dbReference type="GO" id="GO:0046872">
    <property type="term" value="F:metal ion binding"/>
    <property type="evidence" value="ECO:0007669"/>
    <property type="project" value="UniProtKB-KW"/>
</dbReference>
<evidence type="ECO:0000256" key="2">
    <source>
        <dbReference type="SAM" id="SignalP"/>
    </source>
</evidence>